<dbReference type="EMBL" id="CP018477">
    <property type="protein sequence ID" value="ASV73492.1"/>
    <property type="molecule type" value="Genomic_DNA"/>
</dbReference>
<sequence>MWRRATVVMTTWMVALVSIGLGVCRADGANPDDWPDAWTQVKRLGRGVNIIGYDPLWRDRSRARFREEFFSMIRKAGFQHVRINLHPFRDNPNYSGEGAGLRPEYLETLDWAVDRALQAGLLVVLDFHEFTAIGKDPDRLKARYMACWEVIAEREKNRPPEVLFELLNEPNSAMTPELWNTWAKEALSIVRRSNPKRTVIIGPGQWNNIAALDKLALPDDPNIIVTVHYYSPFDFTHQGAPWAGKADKVGIHWGTEQDREAVRKDFDRAQAWAEKHKRPIYLGEFGVYDKAPQEDRVAWLSFVTREAERRGWAWAYWQFDGDFILYDIPNNRWVEQILKAIIPDVAPAAP</sequence>
<keyword evidence="3 4" id="KW-0326">Glycosidase</keyword>
<dbReference type="KEGG" id="ttf:THTE_0890"/>
<reference evidence="6 7" key="1">
    <citation type="journal article" name="Front. Microbiol.">
        <title>Sugar Metabolism of the First Thermophilic Planctomycete Thermogutta terrifontis: Comparative Genomic and Transcriptomic Approaches.</title>
        <authorList>
            <person name="Elcheninov A.G."/>
            <person name="Menzel P."/>
            <person name="Gudbergsdottir S.R."/>
            <person name="Slesarev A.I."/>
            <person name="Kadnikov V.V."/>
            <person name="Krogh A."/>
            <person name="Bonch-Osmolovskaya E.A."/>
            <person name="Peng X."/>
            <person name="Kublanov I.V."/>
        </authorList>
    </citation>
    <scope>NUCLEOTIDE SEQUENCE [LARGE SCALE GENOMIC DNA]</scope>
    <source>
        <strain evidence="6 7">R1</strain>
    </source>
</reference>
<keyword evidence="7" id="KW-1185">Reference proteome</keyword>
<dbReference type="GO" id="GO:0009986">
    <property type="term" value="C:cell surface"/>
    <property type="evidence" value="ECO:0007669"/>
    <property type="project" value="TreeGrafter"/>
</dbReference>
<dbReference type="GO" id="GO:0008422">
    <property type="term" value="F:beta-glucosidase activity"/>
    <property type="evidence" value="ECO:0007669"/>
    <property type="project" value="TreeGrafter"/>
</dbReference>
<dbReference type="Pfam" id="PF00150">
    <property type="entry name" value="Cellulase"/>
    <property type="match status" value="1"/>
</dbReference>
<dbReference type="GO" id="GO:0009251">
    <property type="term" value="P:glucan catabolic process"/>
    <property type="evidence" value="ECO:0007669"/>
    <property type="project" value="TreeGrafter"/>
</dbReference>
<keyword evidence="2 4" id="KW-0378">Hydrolase</keyword>
<dbReference type="PANTHER" id="PTHR31297">
    <property type="entry name" value="GLUCAN ENDO-1,6-BETA-GLUCOSIDASE B"/>
    <property type="match status" value="1"/>
</dbReference>
<dbReference type="InterPro" id="IPR017853">
    <property type="entry name" value="GH"/>
</dbReference>
<dbReference type="InterPro" id="IPR018087">
    <property type="entry name" value="Glyco_hydro_5_CS"/>
</dbReference>
<evidence type="ECO:0000313" key="7">
    <source>
        <dbReference type="Proteomes" id="UP000215086"/>
    </source>
</evidence>
<gene>
    <name evidence="6" type="ORF">THTE_0890</name>
</gene>
<dbReference type="GO" id="GO:0005576">
    <property type="term" value="C:extracellular region"/>
    <property type="evidence" value="ECO:0007669"/>
    <property type="project" value="TreeGrafter"/>
</dbReference>
<dbReference type="InterPro" id="IPR001547">
    <property type="entry name" value="Glyco_hydro_5"/>
</dbReference>
<dbReference type="RefSeq" id="WP_095414078.1">
    <property type="nucleotide sequence ID" value="NZ_CP018477.1"/>
</dbReference>
<dbReference type="Gene3D" id="3.20.20.80">
    <property type="entry name" value="Glycosidases"/>
    <property type="match status" value="1"/>
</dbReference>
<dbReference type="OrthoDB" id="9800955at2"/>
<organism evidence="6 7">
    <name type="scientific">Thermogutta terrifontis</name>
    <dbReference type="NCBI Taxonomy" id="1331910"/>
    <lineage>
        <taxon>Bacteria</taxon>
        <taxon>Pseudomonadati</taxon>
        <taxon>Planctomycetota</taxon>
        <taxon>Planctomycetia</taxon>
        <taxon>Pirellulales</taxon>
        <taxon>Thermoguttaceae</taxon>
        <taxon>Thermogutta</taxon>
    </lineage>
</organism>
<dbReference type="PANTHER" id="PTHR31297:SF17">
    <property type="entry name" value="ENDOGLUCANASE"/>
    <property type="match status" value="1"/>
</dbReference>
<evidence type="ECO:0000256" key="4">
    <source>
        <dbReference type="RuleBase" id="RU361153"/>
    </source>
</evidence>
<dbReference type="PROSITE" id="PS00659">
    <property type="entry name" value="GLYCOSYL_HYDROL_F5"/>
    <property type="match status" value="1"/>
</dbReference>
<dbReference type="EC" id="3.2.1.4" evidence="6"/>
<evidence type="ECO:0000256" key="3">
    <source>
        <dbReference type="ARBA" id="ARBA00023295"/>
    </source>
</evidence>
<dbReference type="GO" id="GO:0008810">
    <property type="term" value="F:cellulase activity"/>
    <property type="evidence" value="ECO:0007669"/>
    <property type="project" value="UniProtKB-EC"/>
</dbReference>
<feature type="domain" description="Glycoside hydrolase family 5" evidence="5">
    <location>
        <begin position="46"/>
        <end position="320"/>
    </location>
</feature>
<dbReference type="Proteomes" id="UP000215086">
    <property type="component" value="Chromosome"/>
</dbReference>
<protein>
    <submittedName>
        <fullName evidence="6">Endoglucanase</fullName>
        <ecNumber evidence="6">3.2.1.4</ecNumber>
    </submittedName>
</protein>
<dbReference type="AlphaFoldDB" id="A0A286RC04"/>
<proteinExistence type="inferred from homology"/>
<evidence type="ECO:0000313" key="6">
    <source>
        <dbReference type="EMBL" id="ASV73492.1"/>
    </source>
</evidence>
<comment type="similarity">
    <text evidence="4">Belongs to the glycosyl hydrolase 5 (cellulase A) family.</text>
</comment>
<evidence type="ECO:0000259" key="5">
    <source>
        <dbReference type="Pfam" id="PF00150"/>
    </source>
</evidence>
<accession>A0A286RC04</accession>
<evidence type="ECO:0000256" key="2">
    <source>
        <dbReference type="ARBA" id="ARBA00022801"/>
    </source>
</evidence>
<evidence type="ECO:0000256" key="1">
    <source>
        <dbReference type="ARBA" id="ARBA00022729"/>
    </source>
</evidence>
<dbReference type="InterPro" id="IPR050386">
    <property type="entry name" value="Glycosyl_hydrolase_5"/>
</dbReference>
<dbReference type="SUPFAM" id="SSF51445">
    <property type="entry name" value="(Trans)glycosidases"/>
    <property type="match status" value="1"/>
</dbReference>
<name>A0A286RC04_9BACT</name>
<keyword evidence="1" id="KW-0732">Signal</keyword>